<sequence length="218" mass="24378">MVGHFPVGKEFMALKVEDDDACEFALSLAATELLILYVEVEEIPIDRYFDEDLSAQIRDSVVLEHADELQDPTDRSIAVRNVKLGSTQESYDINLLCPSTQSLPISVFGVNDIRLSGPTIDDEGYETMSSGSSDDVDEDFNDIVHNQTVNSNDVKVNINDIIRDYYISTESTEEQMTANNEYSEIPKSARQWNAYVLKLEKADVYRLPYLASSGPGFG</sequence>
<evidence type="ECO:0000313" key="1">
    <source>
        <dbReference type="EMBL" id="KAL0903418.1"/>
    </source>
</evidence>
<accession>A0ABD0TUX3</accession>
<name>A0ABD0TUX3_DENTH</name>
<dbReference type="AlphaFoldDB" id="A0ABD0TUX3"/>
<evidence type="ECO:0000313" key="2">
    <source>
        <dbReference type="Proteomes" id="UP001552299"/>
    </source>
</evidence>
<organism evidence="1 2">
    <name type="scientific">Dendrobium thyrsiflorum</name>
    <name type="common">Pinecone-like raceme dendrobium</name>
    <name type="synonym">Orchid</name>
    <dbReference type="NCBI Taxonomy" id="117978"/>
    <lineage>
        <taxon>Eukaryota</taxon>
        <taxon>Viridiplantae</taxon>
        <taxon>Streptophyta</taxon>
        <taxon>Embryophyta</taxon>
        <taxon>Tracheophyta</taxon>
        <taxon>Spermatophyta</taxon>
        <taxon>Magnoliopsida</taxon>
        <taxon>Liliopsida</taxon>
        <taxon>Asparagales</taxon>
        <taxon>Orchidaceae</taxon>
        <taxon>Epidendroideae</taxon>
        <taxon>Malaxideae</taxon>
        <taxon>Dendrobiinae</taxon>
        <taxon>Dendrobium</taxon>
    </lineage>
</organism>
<gene>
    <name evidence="1" type="ORF">M5K25_027793</name>
</gene>
<keyword evidence="2" id="KW-1185">Reference proteome</keyword>
<reference evidence="1 2" key="1">
    <citation type="journal article" date="2024" name="Plant Biotechnol. J.">
        <title>Dendrobium thyrsiflorum genome and its molecular insights into genes involved in important horticultural traits.</title>
        <authorList>
            <person name="Chen B."/>
            <person name="Wang J.Y."/>
            <person name="Zheng P.J."/>
            <person name="Li K.L."/>
            <person name="Liang Y.M."/>
            <person name="Chen X.F."/>
            <person name="Zhang C."/>
            <person name="Zhao X."/>
            <person name="He X."/>
            <person name="Zhang G.Q."/>
            <person name="Liu Z.J."/>
            <person name="Xu Q."/>
        </authorList>
    </citation>
    <scope>NUCLEOTIDE SEQUENCE [LARGE SCALE GENOMIC DNA]</scope>
    <source>
        <strain evidence="1">GZMU011</strain>
    </source>
</reference>
<comment type="caution">
    <text evidence="1">The sequence shown here is derived from an EMBL/GenBank/DDBJ whole genome shotgun (WGS) entry which is preliminary data.</text>
</comment>
<dbReference type="EMBL" id="JANQDX010000020">
    <property type="protein sequence ID" value="KAL0903418.1"/>
    <property type="molecule type" value="Genomic_DNA"/>
</dbReference>
<dbReference type="Proteomes" id="UP001552299">
    <property type="component" value="Unassembled WGS sequence"/>
</dbReference>
<proteinExistence type="predicted"/>
<protein>
    <submittedName>
        <fullName evidence="1">Uncharacterized protein</fullName>
    </submittedName>
</protein>